<sequence>MPLNNESQPPEMDGLAFFASESSFRMGAGEERTENEWIFLMVLTFVMVKHGALNLGNIPLSPEIM</sequence>
<comment type="caution">
    <text evidence="1">The sequence shown here is derived from an EMBL/GenBank/DDBJ whole genome shotgun (WGS) entry which is preliminary data.</text>
</comment>
<accession>A0A398BBD4</accession>
<organism evidence="1 2">
    <name type="scientific">Mesobacillus zeae</name>
    <dbReference type="NCBI Taxonomy" id="1917180"/>
    <lineage>
        <taxon>Bacteria</taxon>
        <taxon>Bacillati</taxon>
        <taxon>Bacillota</taxon>
        <taxon>Bacilli</taxon>
        <taxon>Bacillales</taxon>
        <taxon>Bacillaceae</taxon>
        <taxon>Mesobacillus</taxon>
    </lineage>
</organism>
<dbReference type="EMBL" id="QWVT01000011">
    <property type="protein sequence ID" value="RID86884.1"/>
    <property type="molecule type" value="Genomic_DNA"/>
</dbReference>
<reference evidence="1 2" key="1">
    <citation type="submission" date="2018-08" db="EMBL/GenBank/DDBJ databases">
        <title>Bacillus jemisoniae sp. nov., Bacillus chryseoplanitiae sp. nov., Bacillus resnikiae sp. nov., and Bacillus frankliniae sp. nov., isolated from Viking spacecraft and associated surfaces.</title>
        <authorList>
            <person name="Seuylemezian A."/>
            <person name="Vaishampayan P."/>
        </authorList>
    </citation>
    <scope>NUCLEOTIDE SEQUENCE [LARGE SCALE GENOMIC DNA]</scope>
    <source>
        <strain evidence="1 2">JJ-247</strain>
    </source>
</reference>
<protein>
    <submittedName>
        <fullName evidence="1">Uncharacterized protein</fullName>
    </submittedName>
</protein>
<dbReference type="AlphaFoldDB" id="A0A398BBD4"/>
<dbReference type="Proteomes" id="UP000265816">
    <property type="component" value="Unassembled WGS sequence"/>
</dbReference>
<keyword evidence="2" id="KW-1185">Reference proteome</keyword>
<name>A0A398BBD4_9BACI</name>
<proteinExistence type="predicted"/>
<gene>
    <name evidence="1" type="ORF">D1970_06455</name>
</gene>
<evidence type="ECO:0000313" key="2">
    <source>
        <dbReference type="Proteomes" id="UP000265816"/>
    </source>
</evidence>
<evidence type="ECO:0000313" key="1">
    <source>
        <dbReference type="EMBL" id="RID86884.1"/>
    </source>
</evidence>